<keyword evidence="2" id="KW-1185">Reference proteome</keyword>
<dbReference type="InterPro" id="IPR011990">
    <property type="entry name" value="TPR-like_helical_dom_sf"/>
</dbReference>
<accession>A0A9N8DIC5</accession>
<dbReference type="Gene3D" id="1.25.40.10">
    <property type="entry name" value="Tetratricopeptide repeat domain"/>
    <property type="match status" value="1"/>
</dbReference>
<comment type="caution">
    <text evidence="1">The sequence shown here is derived from an EMBL/GenBank/DDBJ whole genome shotgun (WGS) entry which is preliminary data.</text>
</comment>
<gene>
    <name evidence="1" type="ORF">SEMRO_99_G051020.1</name>
</gene>
<sequence>MNVCCGYVAEIKCKFSPSASEMDPEILPPLFMHACQPLFFPLSSDTGTAEAHNRSSFSPAHNLNDTTIKKLPSLLSAFNNMPNNMNKALTRAAKANEEGACLLELEDTSKALRYFRSALKQLNEGCQNAGTLPSGSRLSSSELSLMSLLGNAVSSKPIRLGEDVQAAALPASPENPTVLYSQAFVFEDPTKACGRLTIERHSFCSAVLIYNTALALHQKGSKEDGHKAYLKALLFYGESMNLLRPVAEEPESFRVIQEIMKNQADIYYKLNDLGNVQRVWEELANLTKDRNLVGFCQKTHTAVSA</sequence>
<protein>
    <submittedName>
        <fullName evidence="1">Uncharacterized protein</fullName>
    </submittedName>
</protein>
<dbReference type="SUPFAM" id="SSF48452">
    <property type="entry name" value="TPR-like"/>
    <property type="match status" value="1"/>
</dbReference>
<evidence type="ECO:0000313" key="2">
    <source>
        <dbReference type="Proteomes" id="UP001153069"/>
    </source>
</evidence>
<organism evidence="1 2">
    <name type="scientific">Seminavis robusta</name>
    <dbReference type="NCBI Taxonomy" id="568900"/>
    <lineage>
        <taxon>Eukaryota</taxon>
        <taxon>Sar</taxon>
        <taxon>Stramenopiles</taxon>
        <taxon>Ochrophyta</taxon>
        <taxon>Bacillariophyta</taxon>
        <taxon>Bacillariophyceae</taxon>
        <taxon>Bacillariophycidae</taxon>
        <taxon>Naviculales</taxon>
        <taxon>Naviculaceae</taxon>
        <taxon>Seminavis</taxon>
    </lineage>
</organism>
<dbReference type="EMBL" id="CAICTM010000098">
    <property type="protein sequence ID" value="CAB9501095.1"/>
    <property type="molecule type" value="Genomic_DNA"/>
</dbReference>
<evidence type="ECO:0000313" key="1">
    <source>
        <dbReference type="EMBL" id="CAB9501095.1"/>
    </source>
</evidence>
<name>A0A9N8DIC5_9STRA</name>
<dbReference type="AlphaFoldDB" id="A0A9N8DIC5"/>
<reference evidence="1" key="1">
    <citation type="submission" date="2020-06" db="EMBL/GenBank/DDBJ databases">
        <authorList>
            <consortium name="Plant Systems Biology data submission"/>
        </authorList>
    </citation>
    <scope>NUCLEOTIDE SEQUENCE</scope>
    <source>
        <strain evidence="1">D6</strain>
    </source>
</reference>
<dbReference type="Proteomes" id="UP001153069">
    <property type="component" value="Unassembled WGS sequence"/>
</dbReference>
<proteinExistence type="predicted"/>